<protein>
    <submittedName>
        <fullName evidence="1">Uncharacterized protein</fullName>
    </submittedName>
</protein>
<dbReference type="Proteomes" id="UP000003505">
    <property type="component" value="Unassembled WGS sequence"/>
</dbReference>
<organism evidence="1 2">
    <name type="scientific">Selenomonas sputigena (strain ATCC 35185 / DSM 20758 / CCUG 44933 / VPI D19B-28)</name>
    <dbReference type="NCBI Taxonomy" id="546271"/>
    <lineage>
        <taxon>Bacteria</taxon>
        <taxon>Bacillati</taxon>
        <taxon>Bacillota</taxon>
        <taxon>Negativicutes</taxon>
        <taxon>Selenomonadales</taxon>
        <taxon>Selenomonadaceae</taxon>
        <taxon>Selenomonas</taxon>
    </lineage>
</organism>
<evidence type="ECO:0000313" key="2">
    <source>
        <dbReference type="Proteomes" id="UP000003505"/>
    </source>
</evidence>
<comment type="caution">
    <text evidence="1">The sequence shown here is derived from an EMBL/GenBank/DDBJ whole genome shotgun (WGS) entry which is preliminary data.</text>
</comment>
<name>C9LXM8_SELS3</name>
<dbReference type="EMBL" id="ACKP02000049">
    <property type="protein sequence ID" value="EEX76411.1"/>
    <property type="molecule type" value="Genomic_DNA"/>
</dbReference>
<gene>
    <name evidence="1" type="ORF">SELSPUOL_02236</name>
</gene>
<proteinExistence type="predicted"/>
<reference evidence="1 2" key="1">
    <citation type="submission" date="2009-09" db="EMBL/GenBank/DDBJ databases">
        <authorList>
            <person name="Weinstock G."/>
            <person name="Sodergren E."/>
            <person name="Clifton S."/>
            <person name="Fulton L."/>
            <person name="Fulton B."/>
            <person name="Courtney L."/>
            <person name="Fronick C."/>
            <person name="Harrison M."/>
            <person name="Strong C."/>
            <person name="Farmer C."/>
            <person name="Delahaunty K."/>
            <person name="Markovic C."/>
            <person name="Hall O."/>
            <person name="Minx P."/>
            <person name="Tomlinson C."/>
            <person name="Mitreva M."/>
            <person name="Nelson J."/>
            <person name="Hou S."/>
            <person name="Wollam A."/>
            <person name="Pepin K.H."/>
            <person name="Johnson M."/>
            <person name="Bhonagiri V."/>
            <person name="Nash W.E."/>
            <person name="Warren W."/>
            <person name="Chinwalla A."/>
            <person name="Mardis E.R."/>
            <person name="Wilson R.K."/>
        </authorList>
    </citation>
    <scope>NUCLEOTIDE SEQUENCE [LARGE SCALE GENOMIC DNA]</scope>
    <source>
        <strain evidence="2">ATCC 35185 / DSM 20758 / VPI D19B-28</strain>
    </source>
</reference>
<evidence type="ECO:0000313" key="1">
    <source>
        <dbReference type="EMBL" id="EEX76411.1"/>
    </source>
</evidence>
<accession>C9LXM8</accession>
<sequence length="40" mass="4793">MHESVRLVRSLFLPEGRRTMPDRRVLRAYFARKRHGANVL</sequence>
<dbReference type="AlphaFoldDB" id="C9LXM8"/>